<reference evidence="4" key="1">
    <citation type="submission" date="2023-03" db="EMBL/GenBank/DDBJ databases">
        <title>Lomoglobus Profundus gen. nov., sp. nov., a novel member of the phylum Verrucomicrobia, isolated from deep-marine sediment of South China Sea.</title>
        <authorList>
            <person name="Ahmad T."/>
            <person name="Ishaq S.E."/>
            <person name="Wang F."/>
        </authorList>
    </citation>
    <scope>NUCLEOTIDE SEQUENCE</scope>
    <source>
        <strain evidence="4">LMO-M01</strain>
    </source>
</reference>
<keyword evidence="5" id="KW-1185">Reference proteome</keyword>
<dbReference type="InterPro" id="IPR055170">
    <property type="entry name" value="GFO_IDH_MocA-like_dom"/>
</dbReference>
<dbReference type="GO" id="GO:0016491">
    <property type="term" value="F:oxidoreductase activity"/>
    <property type="evidence" value="ECO:0007669"/>
    <property type="project" value="UniProtKB-KW"/>
</dbReference>
<dbReference type="GO" id="GO:0000166">
    <property type="term" value="F:nucleotide binding"/>
    <property type="evidence" value="ECO:0007669"/>
    <property type="project" value="InterPro"/>
</dbReference>
<dbReference type="AlphaFoldDB" id="A0AAE9ZXP4"/>
<evidence type="ECO:0000256" key="1">
    <source>
        <dbReference type="ARBA" id="ARBA00023002"/>
    </source>
</evidence>
<feature type="domain" description="Gfo/Idh/MocA-like oxidoreductase N-terminal" evidence="2">
    <location>
        <begin position="11"/>
        <end position="136"/>
    </location>
</feature>
<keyword evidence="1" id="KW-0560">Oxidoreductase</keyword>
<dbReference type="Pfam" id="PF22725">
    <property type="entry name" value="GFO_IDH_MocA_C3"/>
    <property type="match status" value="1"/>
</dbReference>
<dbReference type="EMBL" id="CP119075">
    <property type="protein sequence ID" value="WED64478.1"/>
    <property type="molecule type" value="Genomic_DNA"/>
</dbReference>
<protein>
    <submittedName>
        <fullName evidence="4">Gfo/Idh/MocA family oxidoreductase</fullName>
    </submittedName>
</protein>
<feature type="domain" description="GFO/IDH/MocA-like oxidoreductase" evidence="3">
    <location>
        <begin position="165"/>
        <end position="289"/>
    </location>
</feature>
<dbReference type="PANTHER" id="PTHR43818:SF11">
    <property type="entry name" value="BCDNA.GH03377"/>
    <property type="match status" value="1"/>
</dbReference>
<dbReference type="Pfam" id="PF01408">
    <property type="entry name" value="GFO_IDH_MocA"/>
    <property type="match status" value="1"/>
</dbReference>
<evidence type="ECO:0000259" key="3">
    <source>
        <dbReference type="Pfam" id="PF22725"/>
    </source>
</evidence>
<dbReference type="PANTHER" id="PTHR43818">
    <property type="entry name" value="BCDNA.GH03377"/>
    <property type="match status" value="1"/>
</dbReference>
<dbReference type="RefSeq" id="WP_330930889.1">
    <property type="nucleotide sequence ID" value="NZ_CP119075.1"/>
</dbReference>
<dbReference type="InterPro" id="IPR000683">
    <property type="entry name" value="Gfo/Idh/MocA-like_OxRdtase_N"/>
</dbReference>
<evidence type="ECO:0000313" key="5">
    <source>
        <dbReference type="Proteomes" id="UP001218638"/>
    </source>
</evidence>
<organism evidence="4 5">
    <name type="scientific">Synoicihabitans lomoniglobus</name>
    <dbReference type="NCBI Taxonomy" id="2909285"/>
    <lineage>
        <taxon>Bacteria</taxon>
        <taxon>Pseudomonadati</taxon>
        <taxon>Verrucomicrobiota</taxon>
        <taxon>Opitutia</taxon>
        <taxon>Opitutales</taxon>
        <taxon>Opitutaceae</taxon>
        <taxon>Synoicihabitans</taxon>
    </lineage>
</organism>
<dbReference type="SUPFAM" id="SSF51735">
    <property type="entry name" value="NAD(P)-binding Rossmann-fold domains"/>
    <property type="match status" value="1"/>
</dbReference>
<proteinExistence type="predicted"/>
<evidence type="ECO:0000313" key="4">
    <source>
        <dbReference type="EMBL" id="WED64478.1"/>
    </source>
</evidence>
<dbReference type="InterPro" id="IPR036291">
    <property type="entry name" value="NAD(P)-bd_dom_sf"/>
</dbReference>
<dbReference type="SUPFAM" id="SSF55347">
    <property type="entry name" value="Glyceraldehyde-3-phosphate dehydrogenase-like, C-terminal domain"/>
    <property type="match status" value="1"/>
</dbReference>
<dbReference type="Gene3D" id="3.40.50.720">
    <property type="entry name" value="NAD(P)-binding Rossmann-like Domain"/>
    <property type="match status" value="1"/>
</dbReference>
<sequence length="419" mass="45447">MPRSTPSPRLGVGFVGSGFMTRFHLQSWQAVRDADVLGIWSPNADNAAATATFARELRLGDTQPYASITAMVADPAIDALWLCGPNHRRVENLEEIVAALKAGQGTLKGIACEKPLARNVAEARRCVELIREAGVLHAYLEDQLFTPALAKGHGLAWDRGAAISGRPYLARAAEEHSGPHSPWFWQGDLQGGGVLNDMMCHSVEVTRFLLTKPGAPRSSIRPVAITGHIHSLKWSRPEYATALTAAKGSAVDYTKRPSEDFARATIEYIDDAGNPLIGEVTTSWSYVGAGLRLSSELLGPEYSFSYNSLDSGAKLFLSREVTGPAGEDLVEKQNAEQGLLSIVGNEVAEYGYENENRHVVQAFLDGRTPALTFDDGLEVVEILMTAYMSAEQGRTIAWKPDDLADFVPAVARGAWNPRD</sequence>
<dbReference type="KEGG" id="slom:PXH66_19230"/>
<accession>A0AAE9ZXP4</accession>
<evidence type="ECO:0000259" key="2">
    <source>
        <dbReference type="Pfam" id="PF01408"/>
    </source>
</evidence>
<dbReference type="InterPro" id="IPR050463">
    <property type="entry name" value="Gfo/Idh/MocA_oxidrdct_glycsds"/>
</dbReference>
<dbReference type="Gene3D" id="3.30.360.10">
    <property type="entry name" value="Dihydrodipicolinate Reductase, domain 2"/>
    <property type="match status" value="1"/>
</dbReference>
<gene>
    <name evidence="4" type="ORF">PXH66_19230</name>
</gene>
<dbReference type="Proteomes" id="UP001218638">
    <property type="component" value="Chromosome"/>
</dbReference>
<name>A0AAE9ZXP4_9BACT</name>